<sequence length="579" mass="67962">MSSAFFRQYHFVNESKTWTEAQRYCRENYTDLATIDNMEEMNTLLNTVNGSYSGLAWIGLYDDLDSWRWSLDDDSFYKEGEKMFRGWYHQPDNYNGRELCVYIRSDGKWSDGDCNNYMTFVCHDGRNVTEGYTWVNQVMRWAEAQHYCRQHYKDLASVRNQADNKEILNLTGGSDAWIGLYRTRLWSDQHRSTYENWRPATPYISEQPDNGFYVLWEHGDQHCTAVSLRDGGRWTDESCLTTIPFICYSTISSTSTRQYHLVTENKTWTEAQSYCRENYTDLATIDNMKDMERLLDTVYGTYSGLAWIGLNWAPGQPDNYGQSDYCTAVFTEAGTWTDENCGKTFPFFCYRTTSLIFHQYHFVNENKTWNEAQRYCRENYSDLASIDNIEEMNALLNTVNGSYSGLAWIGLYSDSWKWSLDDDAFYKEGEREFRGWYQEPNNYKGNELCVSMHNMGKWFDQQCAQTLGFVCYNGTMNTYVWISERMTWEEAQSFCRAEHTDLASVRNETELQQILSITHGFDVWIGAVIGLQMKIKVRGNMLDSQIKELVLMQFQQELIRLGMSNNFKLRVRSMHKISP</sequence>
<keyword evidence="2" id="KW-1185">Reference proteome</keyword>
<evidence type="ECO:0000313" key="2">
    <source>
        <dbReference type="Proteomes" id="UP000830395"/>
    </source>
</evidence>
<accession>A0ACC5Z1H9</accession>
<gene>
    <name evidence="1" type="ORF">PDJAM_G00067400</name>
</gene>
<organism evidence="1 2">
    <name type="scientific">Pangasius djambal</name>
    <dbReference type="NCBI Taxonomy" id="1691987"/>
    <lineage>
        <taxon>Eukaryota</taxon>
        <taxon>Metazoa</taxon>
        <taxon>Chordata</taxon>
        <taxon>Craniata</taxon>
        <taxon>Vertebrata</taxon>
        <taxon>Euteleostomi</taxon>
        <taxon>Actinopterygii</taxon>
        <taxon>Neopterygii</taxon>
        <taxon>Teleostei</taxon>
        <taxon>Ostariophysi</taxon>
        <taxon>Siluriformes</taxon>
        <taxon>Pangasiidae</taxon>
        <taxon>Pangasius</taxon>
    </lineage>
</organism>
<comment type="caution">
    <text evidence="1">The sequence shown here is derived from an EMBL/GenBank/DDBJ whole genome shotgun (WGS) entry which is preliminary data.</text>
</comment>
<name>A0ACC5Z1H9_9TELE</name>
<evidence type="ECO:0000313" key="1">
    <source>
        <dbReference type="EMBL" id="MCJ8741146.1"/>
    </source>
</evidence>
<dbReference type="Proteomes" id="UP000830395">
    <property type="component" value="Chromosome 15"/>
</dbReference>
<reference evidence="1" key="1">
    <citation type="submission" date="2020-02" db="EMBL/GenBank/DDBJ databases">
        <title>Genome sequencing of the panga catfish, Pangasius djambal.</title>
        <authorList>
            <person name="Wen M."/>
            <person name="Zahm M."/>
            <person name="Roques C."/>
            <person name="Cabau C."/>
            <person name="Klopp C."/>
            <person name="Donnadieu C."/>
            <person name="Jouanno E."/>
            <person name="Avarre J.-C."/>
            <person name="Campet M."/>
            <person name="Ha T."/>
            <person name="Dugue R."/>
            <person name="Lampietro C."/>
            <person name="Louis A."/>
            <person name="Herpin A."/>
            <person name="Echchiki A."/>
            <person name="Berthelot C."/>
            <person name="Parey E."/>
            <person name="Roest-Crollius H."/>
            <person name="Braasch I."/>
            <person name="Postlethwait J.H."/>
            <person name="Bobe J."/>
            <person name="Montfort J."/>
            <person name="Bouchez O."/>
            <person name="Begum T."/>
            <person name="Schartl M."/>
            <person name="Gustiano R."/>
            <person name="Guiguen Y."/>
        </authorList>
    </citation>
    <scope>NUCLEOTIDE SEQUENCE</scope>
    <source>
        <strain evidence="1">Pdj_M5554</strain>
    </source>
</reference>
<dbReference type="EMBL" id="CM040989">
    <property type="protein sequence ID" value="MCJ8741146.1"/>
    <property type="molecule type" value="Genomic_DNA"/>
</dbReference>
<protein>
    <submittedName>
        <fullName evidence="1">Uncharacterized protein</fullName>
    </submittedName>
</protein>
<proteinExistence type="predicted"/>